<keyword evidence="1" id="KW-0614">Plasmid</keyword>
<organism evidence="1 2">
    <name type="scientific">Rubrobacter marinus</name>
    <dbReference type="NCBI Taxonomy" id="2653852"/>
    <lineage>
        <taxon>Bacteria</taxon>
        <taxon>Bacillati</taxon>
        <taxon>Actinomycetota</taxon>
        <taxon>Rubrobacteria</taxon>
        <taxon>Rubrobacterales</taxon>
        <taxon>Rubrobacteraceae</taxon>
        <taxon>Rubrobacter</taxon>
    </lineage>
</organism>
<geneLocation type="plasmid" evidence="1 2">
    <name>unnamed1</name>
</geneLocation>
<protein>
    <submittedName>
        <fullName evidence="1">Uncharacterized protein</fullName>
    </submittedName>
</protein>
<sequence length="95" mass="10060">METGHAPHGDPALAADDREEAAGCLLDAHDAMLERTQLDGEALQAWFDFEEAAFRYGLNPDLSREELEAAAEAVGCCTPSCPRVCRAAPTAAEAA</sequence>
<dbReference type="RefSeq" id="WP_166398848.1">
    <property type="nucleotide sequence ID" value="NZ_CP045122.1"/>
</dbReference>
<dbReference type="EMBL" id="CP045122">
    <property type="protein sequence ID" value="QIN81134.1"/>
    <property type="molecule type" value="Genomic_DNA"/>
</dbReference>
<name>A0A6G8Q3Q8_9ACTN</name>
<dbReference type="Proteomes" id="UP000502706">
    <property type="component" value="Plasmid unnamed1"/>
</dbReference>
<evidence type="ECO:0000313" key="2">
    <source>
        <dbReference type="Proteomes" id="UP000502706"/>
    </source>
</evidence>
<reference evidence="1 2" key="1">
    <citation type="submission" date="2019-10" db="EMBL/GenBank/DDBJ databases">
        <title>Rubrobacter sp nov SCSIO 52915 isolated from a deep-sea sediment in the South China Sea.</title>
        <authorList>
            <person name="Chen R.W."/>
        </authorList>
    </citation>
    <scope>NUCLEOTIDE SEQUENCE [LARGE SCALE GENOMIC DNA]</scope>
    <source>
        <strain evidence="1 2">SCSIO 52915</strain>
        <plasmid evidence="1 2">unnamed1</plasmid>
    </source>
</reference>
<keyword evidence="2" id="KW-1185">Reference proteome</keyword>
<dbReference type="AlphaFoldDB" id="A0A6G8Q3Q8"/>
<gene>
    <name evidence="1" type="ORF">GBA65_22130</name>
</gene>
<proteinExistence type="predicted"/>
<dbReference type="KEGG" id="rmar:GBA65_22130"/>
<evidence type="ECO:0000313" key="1">
    <source>
        <dbReference type="EMBL" id="QIN81134.1"/>
    </source>
</evidence>
<accession>A0A6G8Q3Q8</accession>